<keyword evidence="13" id="KW-1185">Reference proteome</keyword>
<dbReference type="Pfam" id="PF00053">
    <property type="entry name" value="EGF_laminin"/>
    <property type="match status" value="4"/>
</dbReference>
<evidence type="ECO:0000256" key="4">
    <source>
        <dbReference type="ARBA" id="ARBA00022869"/>
    </source>
</evidence>
<dbReference type="PRINTS" id="PR00011">
    <property type="entry name" value="EGFLAMININ"/>
</dbReference>
<organism evidence="13 14">
    <name type="scientific">Parambassis ranga</name>
    <name type="common">Indian glassy fish</name>
    <dbReference type="NCBI Taxonomy" id="210632"/>
    <lineage>
        <taxon>Eukaryota</taxon>
        <taxon>Metazoa</taxon>
        <taxon>Chordata</taxon>
        <taxon>Craniata</taxon>
        <taxon>Vertebrata</taxon>
        <taxon>Euteleostomi</taxon>
        <taxon>Actinopterygii</taxon>
        <taxon>Neopterygii</taxon>
        <taxon>Teleostei</taxon>
        <taxon>Neoteleostei</taxon>
        <taxon>Acanthomorphata</taxon>
        <taxon>Ovalentaria</taxon>
        <taxon>Ambassidae</taxon>
        <taxon>Parambassis</taxon>
    </lineage>
</organism>
<evidence type="ECO:0000259" key="12">
    <source>
        <dbReference type="PROSITE" id="PS51115"/>
    </source>
</evidence>
<protein>
    <submittedName>
        <fullName evidence="14">Laminin subunit gamma-2</fullName>
    </submittedName>
</protein>
<feature type="disulfide bond" evidence="8">
    <location>
        <begin position="435"/>
        <end position="444"/>
    </location>
</feature>
<feature type="domain" description="Laminin EGF-like" evidence="11">
    <location>
        <begin position="413"/>
        <end position="467"/>
    </location>
</feature>
<dbReference type="PROSITE" id="PS51115">
    <property type="entry name" value="LAMININ_IVA"/>
    <property type="match status" value="1"/>
</dbReference>
<feature type="coiled-coil region" evidence="9">
    <location>
        <begin position="647"/>
        <end position="681"/>
    </location>
</feature>
<comment type="caution">
    <text evidence="8">Lacks conserved residue(s) required for the propagation of feature annotation.</text>
</comment>
<evidence type="ECO:0000256" key="8">
    <source>
        <dbReference type="PROSITE-ProRule" id="PRU00460"/>
    </source>
</evidence>
<dbReference type="CTD" id="3918"/>
<dbReference type="SUPFAM" id="SSF57196">
    <property type="entry name" value="EGF/Laminin"/>
    <property type="match status" value="3"/>
</dbReference>
<evidence type="ECO:0000313" key="14">
    <source>
        <dbReference type="RefSeq" id="XP_028283140.1"/>
    </source>
</evidence>
<feature type="domain" description="Laminin EGF-like" evidence="11">
    <location>
        <begin position="30"/>
        <end position="78"/>
    </location>
</feature>
<dbReference type="GO" id="GO:0009887">
    <property type="term" value="P:animal organ morphogenesis"/>
    <property type="evidence" value="ECO:0007669"/>
    <property type="project" value="TreeGrafter"/>
</dbReference>
<keyword evidence="9" id="KW-0175">Coiled coil</keyword>
<evidence type="ECO:0000256" key="3">
    <source>
        <dbReference type="ARBA" id="ARBA00022737"/>
    </source>
</evidence>
<evidence type="ECO:0000313" key="13">
    <source>
        <dbReference type="Proteomes" id="UP000515145"/>
    </source>
</evidence>
<feature type="disulfide bond" evidence="8">
    <location>
        <begin position="51"/>
        <end position="60"/>
    </location>
</feature>
<dbReference type="SMART" id="SM00181">
    <property type="entry name" value="EGF"/>
    <property type="match status" value="3"/>
</dbReference>
<evidence type="ECO:0000256" key="10">
    <source>
        <dbReference type="SAM" id="SignalP"/>
    </source>
</evidence>
<sequence>MRSGLVSLCGLLAAVCCVRATYTYHSVLRCECNGRSRYCLRDAGGLHCVDCQGNTEGRHCERCKDGFYQQGAGLSCTPCHCNPAGSISATCDSRGRCSCREGVTGDNCDRCPDGPIGPQGCSQRRQLREDSGSLSRLCFCYGHSRQCSPQSDYSIHTITSTFTNSPEGWWAATAQGVASGDILFRWSPKHQDLEVISKNSLPVYLYAPDPYLGNQVLSYGQNLSFSLRLDRGVRHPSTQDVILEGAGLTVSASLGDLRSIVPCGQKISYSFRLDEQPGSRWRPQLSSFQFQRLLQNLTAIKIRATFGENGRGYLDNVKLVSASREDGVPASWVQTCSCPPGYEGDFCEHCSAGFRRRVPADAAFSPCEPCSCKGGSCDPLTGDCYSADETPGERTCPEGFYRHPRQRETCVKCPCAEGVSCSLDPGSLEPRCDRCPPGTTGPRCDVCQDGFYGDPAGTEGVRRPCRPCQCNGHADVSVAGSCDRSSGRCLKCMNNTKGFNCEECLRGFYHSRPTDACKSCHCDAQGSESEQCDDFGRCRCRPGFEGLRCHQSDCPACFSPVKAKMEAYAAKLKELEALFSDVDGGFKPSNSAEVEAALRAAEELVTDLQDNTEQLAELERRLQGRLSTISRNQLAEEQDIQNIADTADAIKRQQEAYKAKVEEVQALMEEMKRKLQEAKRDLRTAEFPLGDDPLGSNLFSSLAQTATSLADKHQTKADTVEQIAGEALSDSQKSLNLVRALMNRENKVKELIGDLKSMYDQTSAQVKALENQAVRVSGEARDESKMADSMLKDIARLQRDIPSGLAEAVDAMVSRLDGVKEAVDENMSGLGTLQDDVQRDKAATEDLLQTGKAAQQDFNNLLDRVNEAKAVTEDALQRIDSNTKELDGVLSTLRGFDQDIDSSKALADAAIKRLPGINATIQQAVTNNTETLSVLEDVSKDYDSAQGTINVLKNLADSLERTSASLPPHTVLLDDASTLNGEVKDLKTKAVDVAGDVALEQDDARRLQVDAEEGAVGAAAAFNNARQAREAVGQTLRDITKLLANTNQPAVLDETLLKRLEDSLAGAQRDVEGSLRPRLRDMEDQEAAQRRRLTRINLDIDTILADISNLEDILRAVPEGCYNSPPIEEA</sequence>
<accession>A0A6P7K1J1</accession>
<dbReference type="Pfam" id="PF24973">
    <property type="entry name" value="EGF_LMN_ATRN"/>
    <property type="match status" value="2"/>
</dbReference>
<dbReference type="InterPro" id="IPR000742">
    <property type="entry name" value="EGF"/>
</dbReference>
<feature type="coiled-coil region" evidence="9">
    <location>
        <begin position="752"/>
        <end position="779"/>
    </location>
</feature>
<feature type="domain" description="Laminin EGF-like" evidence="11">
    <location>
        <begin position="79"/>
        <end position="123"/>
    </location>
</feature>
<dbReference type="Gene3D" id="2.10.25.10">
    <property type="entry name" value="Laminin"/>
    <property type="match status" value="4"/>
</dbReference>
<dbReference type="GO" id="GO:0009888">
    <property type="term" value="P:tissue development"/>
    <property type="evidence" value="ECO:0007669"/>
    <property type="project" value="TreeGrafter"/>
</dbReference>
<keyword evidence="6" id="KW-0325">Glycoprotein</keyword>
<name>A0A6P7K1J1_9TELE</name>
<evidence type="ECO:0000256" key="9">
    <source>
        <dbReference type="SAM" id="Coils"/>
    </source>
</evidence>
<feature type="coiled-coil region" evidence="9">
    <location>
        <begin position="591"/>
        <end position="621"/>
    </location>
</feature>
<dbReference type="PANTHER" id="PTHR10574:SF270">
    <property type="entry name" value="LAMININ SUBUNIT GAMMA-1"/>
    <property type="match status" value="1"/>
</dbReference>
<evidence type="ECO:0000256" key="6">
    <source>
        <dbReference type="ARBA" id="ARBA00023180"/>
    </source>
</evidence>
<feature type="disulfide bond" evidence="8">
    <location>
        <begin position="492"/>
        <end position="501"/>
    </location>
</feature>
<evidence type="ECO:0000256" key="2">
    <source>
        <dbReference type="ARBA" id="ARBA00022729"/>
    </source>
</evidence>
<dbReference type="GeneID" id="114449576"/>
<dbReference type="SMART" id="SM00281">
    <property type="entry name" value="LamB"/>
    <property type="match status" value="1"/>
</dbReference>
<feature type="domain" description="Laminin EGF-like" evidence="11">
    <location>
        <begin position="468"/>
        <end position="519"/>
    </location>
</feature>
<evidence type="ECO:0000256" key="1">
    <source>
        <dbReference type="ARBA" id="ARBA00004302"/>
    </source>
</evidence>
<feature type="chain" id="PRO_5027746772" evidence="10">
    <location>
        <begin position="21"/>
        <end position="1130"/>
    </location>
</feature>
<feature type="domain" description="Laminin IV type A" evidence="12">
    <location>
        <begin position="164"/>
        <end position="335"/>
    </location>
</feature>
<feature type="disulfide bond" evidence="8">
    <location>
        <begin position="415"/>
        <end position="432"/>
    </location>
</feature>
<evidence type="ECO:0000256" key="5">
    <source>
        <dbReference type="ARBA" id="ARBA00023157"/>
    </source>
</evidence>
<reference evidence="14" key="1">
    <citation type="submission" date="2025-08" db="UniProtKB">
        <authorList>
            <consortium name="RefSeq"/>
        </authorList>
    </citation>
    <scope>IDENTIFICATION</scope>
</reference>
<dbReference type="RefSeq" id="XP_028283140.1">
    <property type="nucleotide sequence ID" value="XM_028427339.1"/>
</dbReference>
<evidence type="ECO:0000259" key="11">
    <source>
        <dbReference type="PROSITE" id="PS50027"/>
    </source>
</evidence>
<dbReference type="GO" id="GO:0007411">
    <property type="term" value="P:axon guidance"/>
    <property type="evidence" value="ECO:0007669"/>
    <property type="project" value="TreeGrafter"/>
</dbReference>
<dbReference type="FunFam" id="2.10.25.10:FF:000188">
    <property type="entry name" value="Laminin subunit gamma 2"/>
    <property type="match status" value="2"/>
</dbReference>
<keyword evidence="5 8" id="KW-1015">Disulfide bond</keyword>
<comment type="subcellular location">
    <subcellularLocation>
        <location evidence="1">Secreted</location>
        <location evidence="1">Extracellular space</location>
        <location evidence="1">Extracellular matrix</location>
        <location evidence="1">Basement membrane</location>
    </subcellularLocation>
</comment>
<feature type="signal peptide" evidence="10">
    <location>
        <begin position="1"/>
        <end position="20"/>
    </location>
</feature>
<dbReference type="InParanoid" id="A0A6P7K1J1"/>
<keyword evidence="4" id="KW-0084">Basement membrane</keyword>
<dbReference type="PROSITE" id="PS00022">
    <property type="entry name" value="EGF_1"/>
    <property type="match status" value="1"/>
</dbReference>
<dbReference type="InterPro" id="IPR002049">
    <property type="entry name" value="LE_dom"/>
</dbReference>
<dbReference type="Pfam" id="PF00052">
    <property type="entry name" value="Laminin_B"/>
    <property type="match status" value="1"/>
</dbReference>
<dbReference type="Proteomes" id="UP000515145">
    <property type="component" value="Chromosome 17"/>
</dbReference>
<keyword evidence="2 10" id="KW-0732">Signal</keyword>
<dbReference type="SMART" id="SM00180">
    <property type="entry name" value="EGF_Lam"/>
    <property type="match status" value="5"/>
</dbReference>
<keyword evidence="4" id="KW-0272">Extracellular matrix</keyword>
<feature type="disulfide bond" evidence="8">
    <location>
        <begin position="99"/>
        <end position="108"/>
    </location>
</feature>
<dbReference type="PROSITE" id="PS01248">
    <property type="entry name" value="EGF_LAM_1"/>
    <property type="match status" value="3"/>
</dbReference>
<evidence type="ECO:0000256" key="7">
    <source>
        <dbReference type="ARBA" id="ARBA00023292"/>
    </source>
</evidence>
<gene>
    <name evidence="14" type="primary">lamc2</name>
</gene>
<dbReference type="PANTHER" id="PTHR10574">
    <property type="entry name" value="NETRIN/LAMININ-RELATED"/>
    <property type="match status" value="1"/>
</dbReference>
<dbReference type="GO" id="GO:0005604">
    <property type="term" value="C:basement membrane"/>
    <property type="evidence" value="ECO:0007669"/>
    <property type="project" value="UniProtKB-SubCell"/>
</dbReference>
<dbReference type="PROSITE" id="PS50027">
    <property type="entry name" value="EGF_LAM_2"/>
    <property type="match status" value="4"/>
</dbReference>
<keyword evidence="4" id="KW-0964">Secreted</keyword>
<proteinExistence type="predicted"/>
<dbReference type="InterPro" id="IPR050440">
    <property type="entry name" value="Laminin/Netrin_ECM"/>
</dbReference>
<feature type="disulfide bond" evidence="8">
    <location>
        <begin position="79"/>
        <end position="91"/>
    </location>
</feature>
<dbReference type="InterPro" id="IPR056863">
    <property type="entry name" value="LMN_ATRN_NET-like_EGF"/>
</dbReference>
<dbReference type="InterPro" id="IPR000034">
    <property type="entry name" value="Laminin_IV"/>
</dbReference>
<keyword evidence="3" id="KW-0677">Repeat</keyword>
<dbReference type="OrthoDB" id="430826at2759"/>
<keyword evidence="7 8" id="KW-0424">Laminin EGF-like domain</keyword>
<dbReference type="CDD" id="cd00055">
    <property type="entry name" value="EGF_Lam"/>
    <property type="match status" value="5"/>
</dbReference>
<dbReference type="AlphaFoldDB" id="A0A6P7K1J1"/>